<name>A0A5J6Q111_9NEIS</name>
<evidence type="ECO:0000259" key="4">
    <source>
        <dbReference type="Pfam" id="PF01755"/>
    </source>
</evidence>
<gene>
    <name evidence="5" type="ORF">D0T92_11135</name>
</gene>
<evidence type="ECO:0000256" key="2">
    <source>
        <dbReference type="ARBA" id="ARBA00005222"/>
    </source>
</evidence>
<dbReference type="KEGG" id="nzl:D0T92_11135"/>
<dbReference type="UniPathway" id="UPA00820"/>
<proteinExistence type="predicted"/>
<evidence type="ECO:0000256" key="1">
    <source>
        <dbReference type="ARBA" id="ARBA00005068"/>
    </source>
</evidence>
<evidence type="ECO:0000313" key="5">
    <source>
        <dbReference type="EMBL" id="QEY27033.1"/>
    </source>
</evidence>
<comment type="pathway">
    <text evidence="2">Glycan metabolism; lacto-N-neotetraose biosynthesis.</text>
</comment>
<dbReference type="InterPro" id="IPR002654">
    <property type="entry name" value="Glyco_trans_25"/>
</dbReference>
<dbReference type="Proteomes" id="UP000325713">
    <property type="component" value="Chromosome"/>
</dbReference>
<dbReference type="GO" id="GO:0009103">
    <property type="term" value="P:lipopolysaccharide biosynthetic process"/>
    <property type="evidence" value="ECO:0007669"/>
    <property type="project" value="UniProtKB-KW"/>
</dbReference>
<dbReference type="RefSeq" id="WP_151052872.1">
    <property type="nucleotide sequence ID" value="NZ_CP031700.1"/>
</dbReference>
<feature type="domain" description="Glycosyl transferase family 25" evidence="4">
    <location>
        <begin position="1"/>
        <end position="184"/>
    </location>
</feature>
<dbReference type="UniPathway" id="UPA00501"/>
<evidence type="ECO:0000256" key="3">
    <source>
        <dbReference type="ARBA" id="ARBA00022985"/>
    </source>
</evidence>
<dbReference type="Pfam" id="PF01755">
    <property type="entry name" value="Glyco_transf_25"/>
    <property type="match status" value="1"/>
</dbReference>
<protein>
    <recommendedName>
        <fullName evidence="4">Glycosyl transferase family 25 domain-containing protein</fullName>
    </recommendedName>
</protein>
<keyword evidence="3" id="KW-0448">Lipopolysaccharide biosynthesis</keyword>
<evidence type="ECO:0000313" key="6">
    <source>
        <dbReference type="Proteomes" id="UP000325713"/>
    </source>
</evidence>
<comment type="pathway">
    <text evidence="1">Bacterial outer membrane biogenesis; lipooligosaccharide biosynthesis.</text>
</comment>
<organism evidence="5 6">
    <name type="scientific">Neisseria zalophi</name>
    <dbReference type="NCBI Taxonomy" id="640030"/>
    <lineage>
        <taxon>Bacteria</taxon>
        <taxon>Pseudomonadati</taxon>
        <taxon>Pseudomonadota</taxon>
        <taxon>Betaproteobacteria</taxon>
        <taxon>Neisseriales</taxon>
        <taxon>Neisseriaceae</taxon>
        <taxon>Neisseria</taxon>
    </lineage>
</organism>
<dbReference type="CDD" id="cd06532">
    <property type="entry name" value="Glyco_transf_25"/>
    <property type="match status" value="1"/>
</dbReference>
<reference evidence="5 6" key="1">
    <citation type="submission" date="2018-08" db="EMBL/GenBank/DDBJ databases">
        <title>Neisseria zalophi ATCC BAA-2455 complete genome.</title>
        <authorList>
            <person name="Veseli I.A."/>
            <person name="Buttler R."/>
            <person name="Mascarenhas dos Santos A.C."/>
            <person name="Pombert J.-F."/>
        </authorList>
    </citation>
    <scope>NUCLEOTIDE SEQUENCE [LARGE SCALE GENOMIC DNA]</scope>
    <source>
        <strain evidence="5 6">ATCC BAA-2455</strain>
    </source>
</reference>
<dbReference type="EMBL" id="CP031700">
    <property type="protein sequence ID" value="QEY27033.1"/>
    <property type="molecule type" value="Genomic_DNA"/>
</dbReference>
<keyword evidence="6" id="KW-1185">Reference proteome</keyword>
<dbReference type="OrthoDB" id="119742at2"/>
<accession>A0A5J6Q111</accession>
<dbReference type="AlphaFoldDB" id="A0A5J6Q111"/>
<sequence length="270" mass="31516">MLKNYVISINTASSRRAHITQEFGKQNIPFEFFDAVTPTNGLTQSIARFIPALAEYPYQTPGEKSCFISHVLLLQKCIDENLPYIGIFEDDILLGEHADLFLTQDNWLKERFKQQDSFIIKLETYLMRTRTQPESYIQPYNNRSFHILNAVHVGTAGYIISTQAARIILQQFNTIQRESIKAIDIMLFKSFLNHPNLKIFQLHPALCVQEDRQLNDASKLKSQLHKERALNWEKNPEPKPKRTFQEHIIRALGKFKRIQEKKKSQIVPFK</sequence>